<protein>
    <submittedName>
        <fullName evidence="2">NAD(P)-dependent alcohol dehydrogenase</fullName>
    </submittedName>
</protein>
<dbReference type="SUPFAM" id="SSF50129">
    <property type="entry name" value="GroES-like"/>
    <property type="match status" value="1"/>
</dbReference>
<dbReference type="InterPro" id="IPR036291">
    <property type="entry name" value="NAD(P)-bd_dom_sf"/>
</dbReference>
<accession>A0ABW4ZMN3</accession>
<dbReference type="InterPro" id="IPR002364">
    <property type="entry name" value="Quin_OxRdtase/zeta-crystal_CS"/>
</dbReference>
<proteinExistence type="predicted"/>
<evidence type="ECO:0000313" key="3">
    <source>
        <dbReference type="Proteomes" id="UP001597387"/>
    </source>
</evidence>
<sequence>MKAFIKTIYGGPEVLSLEELEKPSVKDGHLLVKVAANSANPADWHILRGTPILARFAFGLLKPKYKIPGADFAGTVEETGEGVTDFKVGDRVFGETLRGGAFAEYTLVEAPACGKMPDDSGFAEMAAVPIAGLTALQALITHGKLQEGESVLINGSSGGVGHFAVQIAKAYGAKVTAVCSRKNVQFVQDLGADEVIAYDEEDIHHHMGKYNLVVDTNGNLSFKDYKRMGHRGVMVGFTTMKNMISVSLGAKTSNFSLSSFTATPVKKDLETLAHLIQSGLVKVHIDKTYSYRQIPQAIAYIESMRTRGKVVMVWDDDL</sequence>
<dbReference type="PANTHER" id="PTHR44013:SF1">
    <property type="entry name" value="ZINC-TYPE ALCOHOL DEHYDROGENASE-LIKE PROTEIN C16A3.02C"/>
    <property type="match status" value="1"/>
</dbReference>
<reference evidence="3" key="1">
    <citation type="journal article" date="2019" name="Int. J. Syst. Evol. Microbiol.">
        <title>The Global Catalogue of Microorganisms (GCM) 10K type strain sequencing project: providing services to taxonomists for standard genome sequencing and annotation.</title>
        <authorList>
            <consortium name="The Broad Institute Genomics Platform"/>
            <consortium name="The Broad Institute Genome Sequencing Center for Infectious Disease"/>
            <person name="Wu L."/>
            <person name="Ma J."/>
        </authorList>
    </citation>
    <scope>NUCLEOTIDE SEQUENCE [LARGE SCALE GENOMIC DNA]</scope>
    <source>
        <strain evidence="3">KCTC 42217</strain>
    </source>
</reference>
<dbReference type="InterPro" id="IPR011032">
    <property type="entry name" value="GroES-like_sf"/>
</dbReference>
<dbReference type="PANTHER" id="PTHR44013">
    <property type="entry name" value="ZINC-TYPE ALCOHOL DEHYDROGENASE-LIKE PROTEIN C16A3.02C"/>
    <property type="match status" value="1"/>
</dbReference>
<dbReference type="Proteomes" id="UP001597387">
    <property type="component" value="Unassembled WGS sequence"/>
</dbReference>
<comment type="caution">
    <text evidence="2">The sequence shown here is derived from an EMBL/GenBank/DDBJ whole genome shotgun (WGS) entry which is preliminary data.</text>
</comment>
<name>A0ABW4ZMN3_9SPHI</name>
<dbReference type="EMBL" id="JBHUHZ010000002">
    <property type="protein sequence ID" value="MFD2163106.1"/>
    <property type="molecule type" value="Genomic_DNA"/>
</dbReference>
<dbReference type="Gene3D" id="3.90.180.10">
    <property type="entry name" value="Medium-chain alcohol dehydrogenases, catalytic domain"/>
    <property type="match status" value="1"/>
</dbReference>
<dbReference type="SUPFAM" id="SSF51735">
    <property type="entry name" value="NAD(P)-binding Rossmann-fold domains"/>
    <property type="match status" value="1"/>
</dbReference>
<dbReference type="SMART" id="SM00829">
    <property type="entry name" value="PKS_ER"/>
    <property type="match status" value="1"/>
</dbReference>
<dbReference type="Gene3D" id="3.40.50.720">
    <property type="entry name" value="NAD(P)-binding Rossmann-like Domain"/>
    <property type="match status" value="1"/>
</dbReference>
<dbReference type="PROSITE" id="PS01162">
    <property type="entry name" value="QOR_ZETA_CRYSTAL"/>
    <property type="match status" value="1"/>
</dbReference>
<feature type="domain" description="Enoyl reductase (ER)" evidence="1">
    <location>
        <begin position="10"/>
        <end position="312"/>
    </location>
</feature>
<dbReference type="Pfam" id="PF08240">
    <property type="entry name" value="ADH_N"/>
    <property type="match status" value="1"/>
</dbReference>
<evidence type="ECO:0000259" key="1">
    <source>
        <dbReference type="SMART" id="SM00829"/>
    </source>
</evidence>
<dbReference type="InterPro" id="IPR013154">
    <property type="entry name" value="ADH-like_N"/>
</dbReference>
<dbReference type="Pfam" id="PF13602">
    <property type="entry name" value="ADH_zinc_N_2"/>
    <property type="match status" value="1"/>
</dbReference>
<dbReference type="RefSeq" id="WP_255901411.1">
    <property type="nucleotide sequence ID" value="NZ_JAFMZO010000002.1"/>
</dbReference>
<dbReference type="InterPro" id="IPR020843">
    <property type="entry name" value="ER"/>
</dbReference>
<dbReference type="CDD" id="cd08267">
    <property type="entry name" value="MDR1"/>
    <property type="match status" value="1"/>
</dbReference>
<organism evidence="2 3">
    <name type="scientific">Paradesertivirga mongoliensis</name>
    <dbReference type="NCBI Taxonomy" id="2100740"/>
    <lineage>
        <taxon>Bacteria</taxon>
        <taxon>Pseudomonadati</taxon>
        <taxon>Bacteroidota</taxon>
        <taxon>Sphingobacteriia</taxon>
        <taxon>Sphingobacteriales</taxon>
        <taxon>Sphingobacteriaceae</taxon>
        <taxon>Paradesertivirga</taxon>
    </lineage>
</organism>
<gene>
    <name evidence="2" type="ORF">ACFSJU_11940</name>
</gene>
<dbReference type="InterPro" id="IPR052733">
    <property type="entry name" value="Chloroplast_QOR"/>
</dbReference>
<keyword evidence="3" id="KW-1185">Reference proteome</keyword>
<evidence type="ECO:0000313" key="2">
    <source>
        <dbReference type="EMBL" id="MFD2163106.1"/>
    </source>
</evidence>